<accession>A0AA40ED08</accession>
<reference evidence="1" key="1">
    <citation type="submission" date="2023-06" db="EMBL/GenBank/DDBJ databases">
        <title>Genome-scale phylogeny and comparative genomics of the fungal order Sordariales.</title>
        <authorList>
            <consortium name="Lawrence Berkeley National Laboratory"/>
            <person name="Hensen N."/>
            <person name="Bonometti L."/>
            <person name="Westerberg I."/>
            <person name="Brannstrom I.O."/>
            <person name="Guillou S."/>
            <person name="Cros-Aarteil S."/>
            <person name="Calhoun S."/>
            <person name="Haridas S."/>
            <person name="Kuo A."/>
            <person name="Mondo S."/>
            <person name="Pangilinan J."/>
            <person name="Riley R."/>
            <person name="LaButti K."/>
            <person name="Andreopoulos B."/>
            <person name="Lipzen A."/>
            <person name="Chen C."/>
            <person name="Yanf M."/>
            <person name="Daum C."/>
            <person name="Ng V."/>
            <person name="Clum A."/>
            <person name="Steindorff A."/>
            <person name="Ohm R."/>
            <person name="Martin F."/>
            <person name="Silar P."/>
            <person name="Natvig D."/>
            <person name="Lalanne C."/>
            <person name="Gautier V."/>
            <person name="Ament-velasquez S.L."/>
            <person name="Kruys A."/>
            <person name="Hutchinson M.I."/>
            <person name="Powell A.J."/>
            <person name="Barry K."/>
            <person name="Miller A.N."/>
            <person name="Grigoriev I.V."/>
            <person name="Debuchy R."/>
            <person name="Gladieux P."/>
            <person name="Thoren M.H."/>
            <person name="Johannesson H."/>
        </authorList>
    </citation>
    <scope>NUCLEOTIDE SEQUENCE</scope>
    <source>
        <strain evidence="1">SMH2392-1A</strain>
    </source>
</reference>
<comment type="caution">
    <text evidence="1">The sequence shown here is derived from an EMBL/GenBank/DDBJ whole genome shotgun (WGS) entry which is preliminary data.</text>
</comment>
<name>A0AA40ED08_9PEZI</name>
<organism evidence="1 2">
    <name type="scientific">Lasiosphaeria miniovina</name>
    <dbReference type="NCBI Taxonomy" id="1954250"/>
    <lineage>
        <taxon>Eukaryota</taxon>
        <taxon>Fungi</taxon>
        <taxon>Dikarya</taxon>
        <taxon>Ascomycota</taxon>
        <taxon>Pezizomycotina</taxon>
        <taxon>Sordariomycetes</taxon>
        <taxon>Sordariomycetidae</taxon>
        <taxon>Sordariales</taxon>
        <taxon>Lasiosphaeriaceae</taxon>
        <taxon>Lasiosphaeria</taxon>
    </lineage>
</organism>
<gene>
    <name evidence="1" type="ORF">B0T26DRAFT_758192</name>
</gene>
<dbReference type="AlphaFoldDB" id="A0AA40ED08"/>
<dbReference type="EMBL" id="JAUIRO010000001">
    <property type="protein sequence ID" value="KAK0732921.1"/>
    <property type="molecule type" value="Genomic_DNA"/>
</dbReference>
<dbReference type="RefSeq" id="XP_060301798.1">
    <property type="nucleotide sequence ID" value="XM_060446357.1"/>
</dbReference>
<protein>
    <recommendedName>
        <fullName evidence="3">Heterokaryon incompatibility domain-containing protein</fullName>
    </recommendedName>
</protein>
<dbReference type="PANTHER" id="PTHR24148">
    <property type="entry name" value="ANKYRIN REPEAT DOMAIN-CONTAINING PROTEIN 39 HOMOLOG-RELATED"/>
    <property type="match status" value="1"/>
</dbReference>
<dbReference type="PANTHER" id="PTHR24148:SF80">
    <property type="entry name" value="HETEROKARYON INCOMPATIBILITY DOMAIN-CONTAINING PROTEIN"/>
    <property type="match status" value="1"/>
</dbReference>
<dbReference type="GeneID" id="85329627"/>
<evidence type="ECO:0000313" key="1">
    <source>
        <dbReference type="EMBL" id="KAK0732921.1"/>
    </source>
</evidence>
<evidence type="ECO:0008006" key="3">
    <source>
        <dbReference type="Google" id="ProtNLM"/>
    </source>
</evidence>
<feature type="non-terminal residue" evidence="1">
    <location>
        <position position="1"/>
    </location>
</feature>
<sequence length="228" mass="25780">MRMIYKHATQVLPTYHSGTDPSRPGHGCLPPLDSPLWNTVACLFNNAWFYRVWCIQEIALASSALVIWGDCEIVWRWVGIAAGSIQANYYQVILKHFGMSGVSNAYLMYRISQAELDMRPLMLSFSHLVAMTRHFQATDPRDRIFGLLGLPATDSDPDNGQLFVEPDYSLPPQTVYRDYAHKALRSDTSLTLLSSVQHGFSLTSSCGTWIPQLDRDYTRSLASFKRDP</sequence>
<keyword evidence="2" id="KW-1185">Reference proteome</keyword>
<dbReference type="InterPro" id="IPR052895">
    <property type="entry name" value="HetReg/Transcr_Mod"/>
</dbReference>
<dbReference type="Proteomes" id="UP001172101">
    <property type="component" value="Unassembled WGS sequence"/>
</dbReference>
<evidence type="ECO:0000313" key="2">
    <source>
        <dbReference type="Proteomes" id="UP001172101"/>
    </source>
</evidence>
<proteinExistence type="predicted"/>